<accession>A0A226EL96</accession>
<dbReference type="Pfam" id="PF07947">
    <property type="entry name" value="YhhN"/>
    <property type="match status" value="1"/>
</dbReference>
<feature type="transmembrane region" description="Helical" evidence="10">
    <location>
        <begin position="68"/>
        <end position="90"/>
    </location>
</feature>
<keyword evidence="4 10" id="KW-1133">Transmembrane helix</keyword>
<comment type="catalytic activity">
    <reaction evidence="8">
        <text>a 1-O-(1Z-alkenyl)-sn-glycero-3-phosphocholine + H2O = a 2,3-saturated aldehyde + sn-glycerol 3-phosphocholine</text>
        <dbReference type="Rhea" id="RHEA:22544"/>
        <dbReference type="ChEBI" id="CHEBI:15377"/>
        <dbReference type="ChEBI" id="CHEBI:16870"/>
        <dbReference type="ChEBI" id="CHEBI:73359"/>
        <dbReference type="ChEBI" id="CHEBI:77287"/>
        <dbReference type="EC" id="3.3.2.2"/>
    </reaction>
</comment>
<comment type="catalytic activity">
    <reaction evidence="7">
        <text>a 1-O-(1Z-alkenyl)-sn-glycero-3-phosphoethanolamine + H2O = a 2,3-saturated aldehyde + sn-glycero-3-phosphoethanolamine</text>
        <dbReference type="Rhea" id="RHEA:16905"/>
        <dbReference type="ChEBI" id="CHEBI:15377"/>
        <dbReference type="ChEBI" id="CHEBI:73359"/>
        <dbReference type="ChEBI" id="CHEBI:77288"/>
        <dbReference type="ChEBI" id="CHEBI:143890"/>
        <dbReference type="EC" id="3.3.2.2"/>
    </reaction>
</comment>
<feature type="compositionally biased region" description="Low complexity" evidence="9">
    <location>
        <begin position="235"/>
        <end position="244"/>
    </location>
</feature>
<evidence type="ECO:0000256" key="1">
    <source>
        <dbReference type="ARBA" id="ARBA00004141"/>
    </source>
</evidence>
<comment type="similarity">
    <text evidence="2">Belongs to the TMEM86 family.</text>
</comment>
<dbReference type="GO" id="GO:0016020">
    <property type="term" value="C:membrane"/>
    <property type="evidence" value="ECO:0007669"/>
    <property type="project" value="UniProtKB-SubCell"/>
</dbReference>
<evidence type="ECO:0000256" key="4">
    <source>
        <dbReference type="ARBA" id="ARBA00022989"/>
    </source>
</evidence>
<evidence type="ECO:0000256" key="6">
    <source>
        <dbReference type="ARBA" id="ARBA00035673"/>
    </source>
</evidence>
<proteinExistence type="inferred from homology"/>
<feature type="transmembrane region" description="Helical" evidence="10">
    <location>
        <begin position="210"/>
        <end position="230"/>
    </location>
</feature>
<dbReference type="PANTHER" id="PTHR31885:SF6">
    <property type="entry name" value="GH04784P"/>
    <property type="match status" value="1"/>
</dbReference>
<dbReference type="AlphaFoldDB" id="A0A226EL96"/>
<evidence type="ECO:0000256" key="3">
    <source>
        <dbReference type="ARBA" id="ARBA00022692"/>
    </source>
</evidence>
<evidence type="ECO:0000256" key="5">
    <source>
        <dbReference type="ARBA" id="ARBA00023136"/>
    </source>
</evidence>
<keyword evidence="3 10" id="KW-0812">Transmembrane</keyword>
<keyword evidence="5 10" id="KW-0472">Membrane</keyword>
<evidence type="ECO:0000313" key="12">
    <source>
        <dbReference type="Proteomes" id="UP000198287"/>
    </source>
</evidence>
<dbReference type="Proteomes" id="UP000198287">
    <property type="component" value="Unassembled WGS sequence"/>
</dbReference>
<feature type="compositionally biased region" description="Basic residues" evidence="9">
    <location>
        <begin position="245"/>
        <end position="256"/>
    </location>
</feature>
<feature type="transmembrane region" description="Helical" evidence="10">
    <location>
        <begin position="176"/>
        <end position="198"/>
    </location>
</feature>
<comment type="subcellular location">
    <subcellularLocation>
        <location evidence="1">Membrane</location>
        <topology evidence="1">Multi-pass membrane protein</topology>
    </subcellularLocation>
</comment>
<feature type="transmembrane region" description="Helical" evidence="10">
    <location>
        <begin position="123"/>
        <end position="144"/>
    </location>
</feature>
<organism evidence="11 12">
    <name type="scientific">Folsomia candida</name>
    <name type="common">Springtail</name>
    <dbReference type="NCBI Taxonomy" id="158441"/>
    <lineage>
        <taxon>Eukaryota</taxon>
        <taxon>Metazoa</taxon>
        <taxon>Ecdysozoa</taxon>
        <taxon>Arthropoda</taxon>
        <taxon>Hexapoda</taxon>
        <taxon>Collembola</taxon>
        <taxon>Entomobryomorpha</taxon>
        <taxon>Isotomoidea</taxon>
        <taxon>Isotomidae</taxon>
        <taxon>Proisotominae</taxon>
        <taxon>Folsomia</taxon>
    </lineage>
</organism>
<keyword evidence="12" id="KW-1185">Reference proteome</keyword>
<evidence type="ECO:0000256" key="7">
    <source>
        <dbReference type="ARBA" id="ARBA00049458"/>
    </source>
</evidence>
<dbReference type="EMBL" id="LNIX01000003">
    <property type="protein sequence ID" value="OXA58070.1"/>
    <property type="molecule type" value="Genomic_DNA"/>
</dbReference>
<dbReference type="GO" id="GO:0047408">
    <property type="term" value="F:alkenylglycerophosphocholine hydrolase activity"/>
    <property type="evidence" value="ECO:0007669"/>
    <property type="project" value="UniProtKB-EC"/>
</dbReference>
<evidence type="ECO:0000256" key="9">
    <source>
        <dbReference type="SAM" id="MobiDB-lite"/>
    </source>
</evidence>
<feature type="transmembrane region" description="Helical" evidence="10">
    <location>
        <begin position="96"/>
        <end position="116"/>
    </location>
</feature>
<dbReference type="EC" id="3.3.2.2" evidence="6"/>
<gene>
    <name evidence="11" type="ORF">Fcan01_06526</name>
</gene>
<evidence type="ECO:0000256" key="8">
    <source>
        <dbReference type="ARBA" id="ARBA00049560"/>
    </source>
</evidence>
<feature type="region of interest" description="Disordered" evidence="9">
    <location>
        <begin position="235"/>
        <end position="256"/>
    </location>
</feature>
<feature type="transmembrane region" description="Helical" evidence="10">
    <location>
        <begin position="150"/>
        <end position="169"/>
    </location>
</feature>
<evidence type="ECO:0000313" key="11">
    <source>
        <dbReference type="EMBL" id="OXA58070.1"/>
    </source>
</evidence>
<comment type="caution">
    <text evidence="11">The sequence shown here is derived from an EMBL/GenBank/DDBJ whole genome shotgun (WGS) entry which is preliminary data.</text>
</comment>
<dbReference type="OMA" id="ACLIWPA"/>
<dbReference type="InterPro" id="IPR012506">
    <property type="entry name" value="TMEM86B-like"/>
</dbReference>
<protein>
    <recommendedName>
        <fullName evidence="6">lysoplasmalogenase</fullName>
        <ecNumber evidence="6">3.3.2.2</ecNumber>
    </recommendedName>
</protein>
<feature type="transmembrane region" description="Helical" evidence="10">
    <location>
        <begin position="12"/>
        <end position="32"/>
    </location>
</feature>
<evidence type="ECO:0000256" key="10">
    <source>
        <dbReference type="SAM" id="Phobius"/>
    </source>
</evidence>
<sequence length="256" mass="27907">MSSKCGSGCVMSSMMKLVPFLGTIGLYFTLFIPEHIPSVWSTVVKCLPILSLALFVKLHKTADKRKSTFNQTIFFGLLFSCLGDACLVWPEYFLHGVIAFGAAQILFIRAFGLAPLHRGLGTVFLFIVGVVLFLIRPGVMAQPLPLATAVSLYSPLLLGRVWLAGSIFVKEGCSGWINFWGFIAPLSFMVSDSVLSINKFYSTIPYHQEIVMVTYYAAQFAVALTILGELGNKNANASSSSTPKNKNKSSGNKKKA</sequence>
<reference evidence="11 12" key="1">
    <citation type="submission" date="2015-12" db="EMBL/GenBank/DDBJ databases">
        <title>The genome of Folsomia candida.</title>
        <authorList>
            <person name="Faddeeva A."/>
            <person name="Derks M.F."/>
            <person name="Anvar Y."/>
            <person name="Smit S."/>
            <person name="Van Straalen N."/>
            <person name="Roelofs D."/>
        </authorList>
    </citation>
    <scope>NUCLEOTIDE SEQUENCE [LARGE SCALE GENOMIC DNA]</scope>
    <source>
        <strain evidence="11 12">VU population</strain>
        <tissue evidence="11">Whole body</tissue>
    </source>
</reference>
<dbReference type="OrthoDB" id="2133758at2759"/>
<dbReference type="PANTHER" id="PTHR31885">
    <property type="entry name" value="GH04784P"/>
    <property type="match status" value="1"/>
</dbReference>
<feature type="transmembrane region" description="Helical" evidence="10">
    <location>
        <begin position="38"/>
        <end position="56"/>
    </location>
</feature>
<evidence type="ECO:0000256" key="2">
    <source>
        <dbReference type="ARBA" id="ARBA00007375"/>
    </source>
</evidence>
<name>A0A226EL96_FOLCA</name>